<comment type="caution">
    <text evidence="9">The sequence shown here is derived from an EMBL/GenBank/DDBJ whole genome shotgun (WGS) entry which is preliminary data.</text>
</comment>
<reference evidence="9 10" key="1">
    <citation type="submission" date="2022-06" db="EMBL/GenBank/DDBJ databases">
        <title>Sequencing the genomes of 1000 actinobacteria strains.</title>
        <authorList>
            <person name="Klenk H.-P."/>
        </authorList>
    </citation>
    <scope>NUCLEOTIDE SEQUENCE [LARGE SCALE GENOMIC DNA]</scope>
    <source>
        <strain evidence="9 10">DSM 44170</strain>
    </source>
</reference>
<feature type="domain" description="Orn/Lys/Arg decarboxylases family 1 pyridoxal-P attachment site" evidence="7">
    <location>
        <begin position="47"/>
        <end position="340"/>
    </location>
</feature>
<feature type="domain" description="Orn/Lys/Arg decarboxylase C-terminal" evidence="8">
    <location>
        <begin position="443"/>
        <end position="502"/>
    </location>
</feature>
<keyword evidence="3" id="KW-0210">Decarboxylase</keyword>
<evidence type="ECO:0000259" key="7">
    <source>
        <dbReference type="Pfam" id="PF01276"/>
    </source>
</evidence>
<evidence type="ECO:0000259" key="8">
    <source>
        <dbReference type="Pfam" id="PF03711"/>
    </source>
</evidence>
<evidence type="ECO:0000313" key="9">
    <source>
        <dbReference type="EMBL" id="MCP2346493.1"/>
    </source>
</evidence>
<keyword evidence="5" id="KW-0456">Lyase</keyword>
<dbReference type="CDD" id="cd00615">
    <property type="entry name" value="Orn_deC_like"/>
    <property type="match status" value="1"/>
</dbReference>
<dbReference type="PANTHER" id="PTHR43277:SF4">
    <property type="entry name" value="ARGININE DECARBOXYLASE"/>
    <property type="match status" value="1"/>
</dbReference>
<evidence type="ECO:0000256" key="2">
    <source>
        <dbReference type="ARBA" id="ARBA00010671"/>
    </source>
</evidence>
<dbReference type="PANTHER" id="PTHR43277">
    <property type="entry name" value="ARGININE DECARBOXYLASE"/>
    <property type="match status" value="1"/>
</dbReference>
<evidence type="ECO:0000313" key="10">
    <source>
        <dbReference type="Proteomes" id="UP001320766"/>
    </source>
</evidence>
<dbReference type="Pfam" id="PF03711">
    <property type="entry name" value="OKR_DC_1_C"/>
    <property type="match status" value="1"/>
</dbReference>
<accession>A0ABT1JXJ7</accession>
<organism evidence="9 10">
    <name type="scientific">Nonomuraea roseoviolacea subsp. carminata</name>
    <dbReference type="NCBI Taxonomy" id="160689"/>
    <lineage>
        <taxon>Bacteria</taxon>
        <taxon>Bacillati</taxon>
        <taxon>Actinomycetota</taxon>
        <taxon>Actinomycetes</taxon>
        <taxon>Streptosporangiales</taxon>
        <taxon>Streptosporangiaceae</taxon>
        <taxon>Nonomuraea</taxon>
    </lineage>
</organism>
<dbReference type="Gene3D" id="3.40.640.10">
    <property type="entry name" value="Type I PLP-dependent aspartate aminotransferase-like (Major domain)"/>
    <property type="match status" value="1"/>
</dbReference>
<evidence type="ECO:0000256" key="3">
    <source>
        <dbReference type="ARBA" id="ARBA00022793"/>
    </source>
</evidence>
<dbReference type="RefSeq" id="WP_253768759.1">
    <property type="nucleotide sequence ID" value="NZ_BAAAVE010000031.1"/>
</dbReference>
<evidence type="ECO:0000256" key="6">
    <source>
        <dbReference type="SAM" id="MobiDB-lite"/>
    </source>
</evidence>
<dbReference type="InterPro" id="IPR015424">
    <property type="entry name" value="PyrdxlP-dep_Trfase"/>
</dbReference>
<dbReference type="SUPFAM" id="SSF53383">
    <property type="entry name" value="PLP-dependent transferases"/>
    <property type="match status" value="1"/>
</dbReference>
<feature type="region of interest" description="Disordered" evidence="6">
    <location>
        <begin position="1"/>
        <end position="30"/>
    </location>
</feature>
<comment type="cofactor">
    <cofactor evidence="1">
        <name>pyridoxal 5'-phosphate</name>
        <dbReference type="ChEBI" id="CHEBI:597326"/>
    </cofactor>
</comment>
<comment type="similarity">
    <text evidence="2">Belongs to the Orn/Lys/Arg decarboxylase class-I family.</text>
</comment>
<evidence type="ECO:0000256" key="5">
    <source>
        <dbReference type="ARBA" id="ARBA00023239"/>
    </source>
</evidence>
<name>A0ABT1JXJ7_9ACTN</name>
<evidence type="ECO:0000256" key="1">
    <source>
        <dbReference type="ARBA" id="ARBA00001933"/>
    </source>
</evidence>
<dbReference type="InterPro" id="IPR052357">
    <property type="entry name" value="Orn_Lys_Arg_decarboxylase-I"/>
</dbReference>
<keyword evidence="4" id="KW-0663">Pyridoxal phosphate</keyword>
<keyword evidence="10" id="KW-1185">Reference proteome</keyword>
<dbReference type="Proteomes" id="UP001320766">
    <property type="component" value="Unassembled WGS sequence"/>
</dbReference>
<dbReference type="InterPro" id="IPR008286">
    <property type="entry name" value="Prn/Lys/Arg_de-COase_C"/>
</dbReference>
<evidence type="ECO:0000256" key="4">
    <source>
        <dbReference type="ARBA" id="ARBA00022898"/>
    </source>
</evidence>
<feature type="compositionally biased region" description="Low complexity" evidence="6">
    <location>
        <begin position="11"/>
        <end position="22"/>
    </location>
</feature>
<dbReference type="Pfam" id="PF01276">
    <property type="entry name" value="OKR_DC_1"/>
    <property type="match status" value="1"/>
</dbReference>
<dbReference type="InterPro" id="IPR000310">
    <property type="entry name" value="Orn/Lys/Arg_deCO2ase_major_dom"/>
</dbReference>
<dbReference type="Gene3D" id="3.90.100.10">
    <property type="entry name" value="Orn/Lys/Arg decarboxylase, C-terminal domain"/>
    <property type="match status" value="1"/>
</dbReference>
<proteinExistence type="inferred from homology"/>
<gene>
    <name evidence="9" type="ORF">HD595_002615</name>
</gene>
<protein>
    <submittedName>
        <fullName evidence="9">Arginine/lysine/ornithine decarboxylase</fullName>
    </submittedName>
</protein>
<dbReference type="EMBL" id="JAMZEC010000001">
    <property type="protein sequence ID" value="MCP2346493.1"/>
    <property type="molecule type" value="Genomic_DNA"/>
</dbReference>
<sequence length="526" mass="56109">MRAGKEGSRGPGTSTGATPGAEGDAGRRAGIEEHLEEPLTTDHSRAPVLEALEAYHRTGQTPFSPPGHKQGRGADPRVVEVLGEGVFRSDVLASAGLDDRSSSGGILEQAQELMADAVGAEHTFFSTCGSSLSVKAAMLAVAGPHEKLILGRDAHKSMVAGLILSGVEPIWVDPQWDAGLHLAHPPSVESFAEALAANPDAKGVLVTTPTPYGTCGDLEGLARLCHEHGKPLIVDEAWGAHFPFHPDLPIWAMDAGADLCVTSVHKMGSGLEQSSVFHLQGDLVDPAVLKARADLLSTTSASVLVYAALDGWRRQMVEHGRALYDRTLALAEKVRAAVEGIDGLHVYGRDEFVGSGLATDMDPLQVIIDVSGHLPPGYAMHDWLREHHQLNLHLSDQLRISAQLTHADDEQSAGKLLDGLRDLVKHMDELPRAAVRLPSPSRMRLEQVMSPRDAFFAETEQVPVEQAAGRVSAEMLTPYPPGVPAVVPGERLTHEMLTYLRSGVDAGMVVPDSVDSDVKSVRVVAS</sequence>
<dbReference type="InterPro" id="IPR015421">
    <property type="entry name" value="PyrdxlP-dep_Trfase_major"/>
</dbReference>